<reference evidence="1 2" key="1">
    <citation type="submission" date="2018-11" db="EMBL/GenBank/DDBJ databases">
        <title>Draft genome analysis of Rheinheimera mesophila isolated from an industrial waste site.</title>
        <authorList>
            <person name="Yu Q."/>
            <person name="Qi Y."/>
            <person name="Zhang H."/>
            <person name="Lu Y."/>
            <person name="Pu J."/>
        </authorList>
    </citation>
    <scope>NUCLEOTIDE SEQUENCE [LARGE SCALE GENOMIC DNA]</scope>
    <source>
        <strain evidence="1 2">IITR13</strain>
    </source>
</reference>
<name>A0A3P3QET5_9GAMM</name>
<protein>
    <recommendedName>
        <fullName evidence="3">Fe2OG dioxygenase domain-containing protein</fullName>
    </recommendedName>
</protein>
<keyword evidence="2" id="KW-1185">Reference proteome</keyword>
<dbReference type="AlphaFoldDB" id="A0A3P3QET5"/>
<dbReference type="Proteomes" id="UP000276260">
    <property type="component" value="Unassembled WGS sequence"/>
</dbReference>
<organism evidence="1 2">
    <name type="scientific">Rheinheimera mesophila</name>
    <dbReference type="NCBI Taxonomy" id="1547515"/>
    <lineage>
        <taxon>Bacteria</taxon>
        <taxon>Pseudomonadati</taxon>
        <taxon>Pseudomonadota</taxon>
        <taxon>Gammaproteobacteria</taxon>
        <taxon>Chromatiales</taxon>
        <taxon>Chromatiaceae</taxon>
        <taxon>Rheinheimera</taxon>
    </lineage>
</organism>
<evidence type="ECO:0000313" key="1">
    <source>
        <dbReference type="EMBL" id="RRJ19595.1"/>
    </source>
</evidence>
<dbReference type="Pfam" id="PF13759">
    <property type="entry name" value="2OG-FeII_Oxy_5"/>
    <property type="match status" value="1"/>
</dbReference>
<dbReference type="RefSeq" id="WP_046520578.1">
    <property type="nucleotide sequence ID" value="NZ_LAVS01000086.1"/>
</dbReference>
<dbReference type="EMBL" id="RRCF01000004">
    <property type="protein sequence ID" value="RRJ19595.1"/>
    <property type="molecule type" value="Genomic_DNA"/>
</dbReference>
<comment type="caution">
    <text evidence="1">The sequence shown here is derived from an EMBL/GenBank/DDBJ whole genome shotgun (WGS) entry which is preliminary data.</text>
</comment>
<dbReference type="OrthoDB" id="549777at2"/>
<sequence>MAAIEPQIISMFATPFAVLHYPEPDQLNRELEKFFDQLTARGDKHRNPRPHNYVQDNLFESNFDLFKYDNPAVQQLRHFILQSIGWIITRLNGYSKEQLSSIQLHTDAWFHITEHAGYFYTHNHPMASWSAVYCVDPGEDVPGKKDSGILRFHDPRPHCSVYLDAGNANLQGAFGTGSYNFKLQAGQLLLFPSYLQHEVAPFMGHNRRITVAVNCWTNRYGG</sequence>
<accession>A0A3P3QET5</accession>
<proteinExistence type="predicted"/>
<evidence type="ECO:0008006" key="3">
    <source>
        <dbReference type="Google" id="ProtNLM"/>
    </source>
</evidence>
<dbReference type="Gene3D" id="2.60.120.620">
    <property type="entry name" value="q2cbj1_9rhob like domain"/>
    <property type="match status" value="1"/>
</dbReference>
<evidence type="ECO:0000313" key="2">
    <source>
        <dbReference type="Proteomes" id="UP000276260"/>
    </source>
</evidence>
<gene>
    <name evidence="1" type="ORF">EIK76_14175</name>
</gene>
<dbReference type="InterPro" id="IPR012668">
    <property type="entry name" value="CHP02466"/>
</dbReference>